<dbReference type="Proteomes" id="UP000428333">
    <property type="component" value="Linkage Group LG01"/>
</dbReference>
<dbReference type="PROSITE" id="PS51473">
    <property type="entry name" value="GNK2"/>
    <property type="match status" value="1"/>
</dbReference>
<keyword evidence="5" id="KW-1185">Reference proteome</keyword>
<feature type="domain" description="Gnk2-homologous" evidence="3">
    <location>
        <begin position="1"/>
        <end position="74"/>
    </location>
</feature>
<evidence type="ECO:0000256" key="1">
    <source>
        <dbReference type="ARBA" id="ARBA00022729"/>
    </source>
</evidence>
<gene>
    <name evidence="4" type="ORF">C3L33_00392</name>
</gene>
<feature type="non-terminal residue" evidence="4">
    <location>
        <position position="1"/>
    </location>
</feature>
<evidence type="ECO:0000259" key="3">
    <source>
        <dbReference type="PROSITE" id="PS51473"/>
    </source>
</evidence>
<sequence>MNAAALTSGFYSFTAARDDAAAYGLLLCHGDLSPADCLDCIVFATQDVPKLCLRANRVTIWYDECMLRYSNVSIVATLDESCARTSITAQSVSETGFSNVLGEVTSSLQRRSRDLTLGNFRRKMGYIMNIYKFRIEA</sequence>
<protein>
    <recommendedName>
        <fullName evidence="3">Gnk2-homologous domain-containing protein</fullName>
    </recommendedName>
</protein>
<dbReference type="CDD" id="cd23509">
    <property type="entry name" value="Gnk2-like"/>
    <property type="match status" value="1"/>
</dbReference>
<proteinExistence type="predicted"/>
<dbReference type="Pfam" id="PF01657">
    <property type="entry name" value="Stress-antifung"/>
    <property type="match status" value="1"/>
</dbReference>
<dbReference type="InterPro" id="IPR038408">
    <property type="entry name" value="GNK2_sf"/>
</dbReference>
<dbReference type="PANTHER" id="PTHR32099:SF42">
    <property type="entry name" value="CYSTEINE-RICH RECEPTOR-LIKE PROTEIN KINASE 9-RELATED"/>
    <property type="match status" value="1"/>
</dbReference>
<evidence type="ECO:0000256" key="2">
    <source>
        <dbReference type="ARBA" id="ARBA00022737"/>
    </source>
</evidence>
<dbReference type="Gene3D" id="3.30.430.20">
    <property type="entry name" value="Gnk2 domain, C-X8-C-X2-C motif"/>
    <property type="match status" value="1"/>
</dbReference>
<evidence type="ECO:0000313" key="5">
    <source>
        <dbReference type="Proteomes" id="UP000428333"/>
    </source>
</evidence>
<dbReference type="AlphaFoldDB" id="A0A6A4M8Y7"/>
<dbReference type="EMBL" id="QEFC01000015">
    <property type="protein sequence ID" value="KAE9467723.1"/>
    <property type="molecule type" value="Genomic_DNA"/>
</dbReference>
<dbReference type="OrthoDB" id="688481at2759"/>
<accession>A0A6A4M8Y7</accession>
<evidence type="ECO:0000313" key="4">
    <source>
        <dbReference type="EMBL" id="KAE9467723.1"/>
    </source>
</evidence>
<keyword evidence="1" id="KW-0732">Signal</keyword>
<comment type="caution">
    <text evidence="4">The sequence shown here is derived from an EMBL/GenBank/DDBJ whole genome shotgun (WGS) entry which is preliminary data.</text>
</comment>
<organism evidence="4 5">
    <name type="scientific">Rhododendron williamsianum</name>
    <dbReference type="NCBI Taxonomy" id="262921"/>
    <lineage>
        <taxon>Eukaryota</taxon>
        <taxon>Viridiplantae</taxon>
        <taxon>Streptophyta</taxon>
        <taxon>Embryophyta</taxon>
        <taxon>Tracheophyta</taxon>
        <taxon>Spermatophyta</taxon>
        <taxon>Magnoliopsida</taxon>
        <taxon>eudicotyledons</taxon>
        <taxon>Gunneridae</taxon>
        <taxon>Pentapetalae</taxon>
        <taxon>asterids</taxon>
        <taxon>Ericales</taxon>
        <taxon>Ericaceae</taxon>
        <taxon>Ericoideae</taxon>
        <taxon>Rhodoreae</taxon>
        <taxon>Rhododendron</taxon>
    </lineage>
</organism>
<dbReference type="PANTHER" id="PTHR32099">
    <property type="entry name" value="CYSTEINE-RICH REPEAT SECRETORY PROTEIN"/>
    <property type="match status" value="1"/>
</dbReference>
<dbReference type="InterPro" id="IPR002902">
    <property type="entry name" value="GNK2"/>
</dbReference>
<keyword evidence="2" id="KW-0677">Repeat</keyword>
<name>A0A6A4M8Y7_9ERIC</name>
<reference evidence="4 5" key="1">
    <citation type="journal article" date="2019" name="Genome Biol. Evol.">
        <title>The Rhododendron genome and chromosomal organization provide insight into shared whole-genome duplications across the heath family (Ericaceae).</title>
        <authorList>
            <person name="Soza V.L."/>
            <person name="Lindsley D."/>
            <person name="Waalkes A."/>
            <person name="Ramage E."/>
            <person name="Patwardhan R.P."/>
            <person name="Burton J.N."/>
            <person name="Adey A."/>
            <person name="Kumar A."/>
            <person name="Qiu R."/>
            <person name="Shendure J."/>
            <person name="Hall B."/>
        </authorList>
    </citation>
    <scope>NUCLEOTIDE SEQUENCE [LARGE SCALE GENOMIC DNA]</scope>
    <source>
        <strain evidence="4">RSF 1966-606</strain>
    </source>
</reference>